<sequence length="681" mass="76808">MKIYFHFITEWLFSPKNNGLDIPCAFTVNLEGIVEKNSSEGFLLLLQASSITKHYGVTPVLDGVSLQINERDRIGLVGVNGAGKSTFLRILAGELTADTGSVSKPRELKIGYLAQNGGLQGHRTIIEEMNSAFGPLLEQEKMLQELEARVSDPQELENAAKYEALLAQYADLSEKFRENGGFEMKNRIRSILHGMGFGNFAPDTEVSSLSGGQRTRLALARLLLVQPELLLLDEPTNHLDIETLTWLEQYLRSYAGAMVIVSHDRYFLDATVTAIVEIERHAATRYTGNYSRFMDLKAASFAQQLKLYEQQRKEISRMEDFVQRNLARASTTRRAQSRRNALERIERLEKPNTLRQASFSFSTERRSGKEVLRAINCSAAPKEEMAPLFRNVSFEVKRGERLALLGPNGVGKTTLLRALIDKLPLRSGVIEWGAGVSLGYYDQEQRELNPANTVLEEVWSAFAMHPEAEIRTVLGNFLFSGDDVRKKVSALSGGEKARVALSKLMLRKANVLLLDEPTNHLDLMSREVLEAALEEYDGTLIFVSHDRYFLNRIADRIVEMASDGAEHFLGNYDDMVAKKEEMKEWASSQNDISSPASQPAVSSYEADKQAKREDRARARKREQAEAEIARLENELATLEQEMASPEMTTDYMKLRELQTDADLKREALDEVYQTWEALMED</sequence>
<dbReference type="InterPro" id="IPR017871">
    <property type="entry name" value="ABC_transporter-like_CS"/>
</dbReference>
<keyword evidence="7" id="KW-1185">Reference proteome</keyword>
<organism evidence="6 7">
    <name type="scientific">Cohnella cholangitidis</name>
    <dbReference type="NCBI Taxonomy" id="2598458"/>
    <lineage>
        <taxon>Bacteria</taxon>
        <taxon>Bacillati</taxon>
        <taxon>Bacillota</taxon>
        <taxon>Bacilli</taxon>
        <taxon>Bacillales</taxon>
        <taxon>Paenibacillaceae</taxon>
        <taxon>Cohnella</taxon>
    </lineage>
</organism>
<dbReference type="EMBL" id="CP041969">
    <property type="protein sequence ID" value="QMV43259.1"/>
    <property type="molecule type" value="Genomic_DNA"/>
</dbReference>
<keyword evidence="3 6" id="KW-0067">ATP-binding</keyword>
<name>A0A7G5C225_9BACL</name>
<dbReference type="Gene3D" id="1.10.287.380">
    <property type="entry name" value="Valyl-tRNA synthetase, C-terminal domain"/>
    <property type="match status" value="1"/>
</dbReference>
<feature type="region of interest" description="Disordered" evidence="4">
    <location>
        <begin position="586"/>
        <end position="621"/>
    </location>
</feature>
<evidence type="ECO:0000256" key="1">
    <source>
        <dbReference type="ARBA" id="ARBA00022737"/>
    </source>
</evidence>
<dbReference type="InterPro" id="IPR037118">
    <property type="entry name" value="Val-tRNA_synth_C_sf"/>
</dbReference>
<protein>
    <submittedName>
        <fullName evidence="6">ABC-F family ATP-binding cassette domain-containing protein</fullName>
    </submittedName>
</protein>
<dbReference type="FunFam" id="3.40.50.300:FF:000309">
    <property type="entry name" value="ABC transporter ATP-binding protein"/>
    <property type="match status" value="1"/>
</dbReference>
<dbReference type="InterPro" id="IPR003593">
    <property type="entry name" value="AAA+_ATPase"/>
</dbReference>
<dbReference type="GO" id="GO:0016887">
    <property type="term" value="F:ATP hydrolysis activity"/>
    <property type="evidence" value="ECO:0007669"/>
    <property type="project" value="InterPro"/>
</dbReference>
<evidence type="ECO:0000256" key="3">
    <source>
        <dbReference type="ARBA" id="ARBA00022840"/>
    </source>
</evidence>
<dbReference type="InterPro" id="IPR032781">
    <property type="entry name" value="ABC_tran_Xtn"/>
</dbReference>
<dbReference type="PANTHER" id="PTHR42855">
    <property type="entry name" value="ABC TRANSPORTER ATP-BINDING SUBUNIT"/>
    <property type="match status" value="1"/>
</dbReference>
<dbReference type="KEGG" id="cchl:FPL14_20295"/>
<reference evidence="6 7" key="1">
    <citation type="submission" date="2019-07" db="EMBL/GenBank/DDBJ databases">
        <authorList>
            <person name="Kim J.K."/>
            <person name="Cheong H.-M."/>
            <person name="Choi Y."/>
            <person name="Hwang K.J."/>
            <person name="Lee S."/>
            <person name="Choi C."/>
        </authorList>
    </citation>
    <scope>NUCLEOTIDE SEQUENCE [LARGE SCALE GENOMIC DNA]</scope>
    <source>
        <strain evidence="6 7">KS 22</strain>
    </source>
</reference>
<dbReference type="InterPro" id="IPR051309">
    <property type="entry name" value="ABCF_ATPase"/>
</dbReference>
<feature type="domain" description="ABC transporter" evidence="5">
    <location>
        <begin position="46"/>
        <end position="306"/>
    </location>
</feature>
<dbReference type="Proteomes" id="UP000515679">
    <property type="component" value="Chromosome"/>
</dbReference>
<dbReference type="InterPro" id="IPR027417">
    <property type="entry name" value="P-loop_NTPase"/>
</dbReference>
<dbReference type="Pfam" id="PF00005">
    <property type="entry name" value="ABC_tran"/>
    <property type="match status" value="2"/>
</dbReference>
<dbReference type="AlphaFoldDB" id="A0A7G5C225"/>
<feature type="compositionally biased region" description="Polar residues" evidence="4">
    <location>
        <begin position="586"/>
        <end position="601"/>
    </location>
</feature>
<dbReference type="SUPFAM" id="SSF52540">
    <property type="entry name" value="P-loop containing nucleoside triphosphate hydrolases"/>
    <property type="match status" value="2"/>
</dbReference>
<dbReference type="FunFam" id="3.40.50.300:FF:000011">
    <property type="entry name" value="Putative ABC transporter ATP-binding component"/>
    <property type="match status" value="1"/>
</dbReference>
<keyword evidence="2" id="KW-0547">Nucleotide-binding</keyword>
<dbReference type="GO" id="GO:0005524">
    <property type="term" value="F:ATP binding"/>
    <property type="evidence" value="ECO:0007669"/>
    <property type="project" value="UniProtKB-KW"/>
</dbReference>
<proteinExistence type="predicted"/>
<accession>A0A7G5C225</accession>
<dbReference type="GO" id="GO:0003677">
    <property type="term" value="F:DNA binding"/>
    <property type="evidence" value="ECO:0007669"/>
    <property type="project" value="InterPro"/>
</dbReference>
<dbReference type="Gene3D" id="3.40.50.300">
    <property type="entry name" value="P-loop containing nucleotide triphosphate hydrolases"/>
    <property type="match status" value="2"/>
</dbReference>
<dbReference type="InterPro" id="IPR003439">
    <property type="entry name" value="ABC_transporter-like_ATP-bd"/>
</dbReference>
<feature type="domain" description="ABC transporter" evidence="5">
    <location>
        <begin position="372"/>
        <end position="588"/>
    </location>
</feature>
<gene>
    <name evidence="6" type="ORF">FPL14_20295</name>
</gene>
<evidence type="ECO:0000256" key="2">
    <source>
        <dbReference type="ARBA" id="ARBA00022741"/>
    </source>
</evidence>
<dbReference type="CDD" id="cd03221">
    <property type="entry name" value="ABCF_EF-3"/>
    <property type="match status" value="2"/>
</dbReference>
<evidence type="ECO:0000313" key="7">
    <source>
        <dbReference type="Proteomes" id="UP000515679"/>
    </source>
</evidence>
<dbReference type="Pfam" id="PF16326">
    <property type="entry name" value="ABC_tran_CTD"/>
    <property type="match status" value="1"/>
</dbReference>
<dbReference type="PROSITE" id="PS50893">
    <property type="entry name" value="ABC_TRANSPORTER_2"/>
    <property type="match status" value="2"/>
</dbReference>
<dbReference type="InterPro" id="IPR032524">
    <property type="entry name" value="ABC_tran_C"/>
</dbReference>
<dbReference type="SMART" id="SM00382">
    <property type="entry name" value="AAA"/>
    <property type="match status" value="2"/>
</dbReference>
<evidence type="ECO:0000256" key="4">
    <source>
        <dbReference type="SAM" id="MobiDB-lite"/>
    </source>
</evidence>
<keyword evidence="1" id="KW-0677">Repeat</keyword>
<feature type="compositionally biased region" description="Basic and acidic residues" evidence="4">
    <location>
        <begin position="605"/>
        <end position="621"/>
    </location>
</feature>
<dbReference type="PANTHER" id="PTHR42855:SF2">
    <property type="entry name" value="DRUG RESISTANCE ABC TRANSPORTER,ATP-BINDING PROTEIN"/>
    <property type="match status" value="1"/>
</dbReference>
<evidence type="ECO:0000313" key="6">
    <source>
        <dbReference type="EMBL" id="QMV43259.1"/>
    </source>
</evidence>
<dbReference type="Pfam" id="PF12848">
    <property type="entry name" value="ABC_tran_Xtn"/>
    <property type="match status" value="1"/>
</dbReference>
<evidence type="ECO:0000259" key="5">
    <source>
        <dbReference type="PROSITE" id="PS50893"/>
    </source>
</evidence>
<dbReference type="PROSITE" id="PS00211">
    <property type="entry name" value="ABC_TRANSPORTER_1"/>
    <property type="match status" value="2"/>
</dbReference>